<comment type="caution">
    <text evidence="1">The sequence shown here is derived from an EMBL/GenBank/DDBJ whole genome shotgun (WGS) entry which is preliminary data.</text>
</comment>
<protein>
    <submittedName>
        <fullName evidence="1">Uncharacterized protein</fullName>
    </submittedName>
</protein>
<gene>
    <name evidence="1" type="ORF">LCGC14_0894610</name>
</gene>
<name>A0A0F9P306_9ZZZZ</name>
<organism evidence="1">
    <name type="scientific">marine sediment metagenome</name>
    <dbReference type="NCBI Taxonomy" id="412755"/>
    <lineage>
        <taxon>unclassified sequences</taxon>
        <taxon>metagenomes</taxon>
        <taxon>ecological metagenomes</taxon>
    </lineage>
</organism>
<proteinExistence type="predicted"/>
<dbReference type="EMBL" id="LAZR01002881">
    <property type="protein sequence ID" value="KKN24459.1"/>
    <property type="molecule type" value="Genomic_DNA"/>
</dbReference>
<dbReference type="AlphaFoldDB" id="A0A0F9P306"/>
<accession>A0A0F9P306</accession>
<sequence>MVNIKIDWIIEISNYNVEPEFKDYLIKQLGELKQHLNFSKLVLILIPFDRFPGFENTLKKHKKYFLNPSIVNTLHYNEGGLLYMSKTRRLEIQTPV</sequence>
<evidence type="ECO:0000313" key="1">
    <source>
        <dbReference type="EMBL" id="KKN24459.1"/>
    </source>
</evidence>
<reference evidence="1" key="1">
    <citation type="journal article" date="2015" name="Nature">
        <title>Complex archaea that bridge the gap between prokaryotes and eukaryotes.</title>
        <authorList>
            <person name="Spang A."/>
            <person name="Saw J.H."/>
            <person name="Jorgensen S.L."/>
            <person name="Zaremba-Niedzwiedzka K."/>
            <person name="Martijn J."/>
            <person name="Lind A.E."/>
            <person name="van Eijk R."/>
            <person name="Schleper C."/>
            <person name="Guy L."/>
            <person name="Ettema T.J."/>
        </authorList>
    </citation>
    <scope>NUCLEOTIDE SEQUENCE</scope>
</reference>